<dbReference type="AlphaFoldDB" id="A0A919KBM9"/>
<sequence length="112" mass="11747">MPSFSLDDIRCAAEAKYGSTDIDLGSRIVKLLNPLRLPKTRRLALVAVQEKLNTEGADQEALLSEALTLVAESSPAAKALMSAVGDDLAVLVEIFARYSEGTQAGEASPSAG</sequence>
<proteinExistence type="predicted"/>
<keyword evidence="2" id="KW-1185">Reference proteome</keyword>
<reference evidence="1" key="1">
    <citation type="submission" date="2021-01" db="EMBL/GenBank/DDBJ databases">
        <title>Whole genome shotgun sequence of Actinoplanes rishiriensis NBRC 108556.</title>
        <authorList>
            <person name="Komaki H."/>
            <person name="Tamura T."/>
        </authorList>
    </citation>
    <scope>NUCLEOTIDE SEQUENCE</scope>
    <source>
        <strain evidence="1">NBRC 108556</strain>
    </source>
</reference>
<dbReference type="Proteomes" id="UP000636960">
    <property type="component" value="Unassembled WGS sequence"/>
</dbReference>
<dbReference type="EMBL" id="BOMV01000125">
    <property type="protein sequence ID" value="GIF02229.1"/>
    <property type="molecule type" value="Genomic_DNA"/>
</dbReference>
<evidence type="ECO:0008006" key="3">
    <source>
        <dbReference type="Google" id="ProtNLM"/>
    </source>
</evidence>
<evidence type="ECO:0000313" key="2">
    <source>
        <dbReference type="Proteomes" id="UP000636960"/>
    </source>
</evidence>
<dbReference type="Pfam" id="PF17388">
    <property type="entry name" value="GP24_25"/>
    <property type="match status" value="1"/>
</dbReference>
<organism evidence="1 2">
    <name type="scientific">Paractinoplanes rishiriensis</name>
    <dbReference type="NCBI Taxonomy" id="1050105"/>
    <lineage>
        <taxon>Bacteria</taxon>
        <taxon>Bacillati</taxon>
        <taxon>Actinomycetota</taxon>
        <taxon>Actinomycetes</taxon>
        <taxon>Micromonosporales</taxon>
        <taxon>Micromonosporaceae</taxon>
        <taxon>Paractinoplanes</taxon>
    </lineage>
</organism>
<protein>
    <recommendedName>
        <fullName evidence="3">Tail assembly chaperone</fullName>
    </recommendedName>
</protein>
<name>A0A919KBM9_9ACTN</name>
<evidence type="ECO:0000313" key="1">
    <source>
        <dbReference type="EMBL" id="GIF02229.1"/>
    </source>
</evidence>
<accession>A0A919KBM9</accession>
<gene>
    <name evidence="1" type="ORF">Ari01nite_96930</name>
</gene>
<comment type="caution">
    <text evidence="1">The sequence shown here is derived from an EMBL/GenBank/DDBJ whole genome shotgun (WGS) entry which is preliminary data.</text>
</comment>
<dbReference type="InterPro" id="IPR020132">
    <property type="entry name" value="Gp24/Gp25"/>
</dbReference>